<dbReference type="PANTHER" id="PTHR39160">
    <property type="entry name" value="CELL WALL-BINDING PROTEIN YOCH"/>
    <property type="match status" value="1"/>
</dbReference>
<evidence type="ECO:0000256" key="1">
    <source>
        <dbReference type="ARBA" id="ARBA00022729"/>
    </source>
</evidence>
<dbReference type="PROSITE" id="PS51318">
    <property type="entry name" value="TAT"/>
    <property type="match status" value="1"/>
</dbReference>
<dbReference type="InterPro" id="IPR051933">
    <property type="entry name" value="Resuscitation_pf_RpfB"/>
</dbReference>
<evidence type="ECO:0000313" key="5">
    <source>
        <dbReference type="Proteomes" id="UP001491552"/>
    </source>
</evidence>
<dbReference type="EMBL" id="JBBMFF010000028">
    <property type="protein sequence ID" value="MEQ2509693.1"/>
    <property type="molecule type" value="Genomic_DNA"/>
</dbReference>
<dbReference type="InterPro" id="IPR010611">
    <property type="entry name" value="3D_dom"/>
</dbReference>
<dbReference type="SUPFAM" id="SSF50685">
    <property type="entry name" value="Barwin-like endoglucanases"/>
    <property type="match status" value="1"/>
</dbReference>
<protein>
    <submittedName>
        <fullName evidence="4">3D domain-containing protein</fullName>
    </submittedName>
</protein>
<dbReference type="CDD" id="cd14667">
    <property type="entry name" value="3D_containing_proteins"/>
    <property type="match status" value="1"/>
</dbReference>
<gene>
    <name evidence="4" type="ORF">WMO66_00285</name>
</gene>
<reference evidence="4 5" key="1">
    <citation type="submission" date="2024-03" db="EMBL/GenBank/DDBJ databases">
        <title>Human intestinal bacterial collection.</title>
        <authorList>
            <person name="Pauvert C."/>
            <person name="Hitch T.C.A."/>
            <person name="Clavel T."/>
        </authorList>
    </citation>
    <scope>NUCLEOTIDE SEQUENCE [LARGE SCALE GENOMIC DNA]</scope>
    <source>
        <strain evidence="4 5">CLA-AA-H192</strain>
    </source>
</reference>
<proteinExistence type="predicted"/>
<evidence type="ECO:0000256" key="2">
    <source>
        <dbReference type="SAM" id="MobiDB-lite"/>
    </source>
</evidence>
<dbReference type="InterPro" id="IPR011098">
    <property type="entry name" value="G5_dom"/>
</dbReference>
<dbReference type="PROSITE" id="PS51109">
    <property type="entry name" value="G5"/>
    <property type="match status" value="1"/>
</dbReference>
<dbReference type="PANTHER" id="PTHR39160:SF4">
    <property type="entry name" value="RESUSCITATION-PROMOTING FACTOR RPFB"/>
    <property type="match status" value="1"/>
</dbReference>
<comment type="caution">
    <text evidence="4">The sequence shown here is derived from an EMBL/GenBank/DDBJ whole genome shotgun (WGS) entry which is preliminary data.</text>
</comment>
<dbReference type="Gene3D" id="2.20.230.10">
    <property type="entry name" value="Resuscitation-promoting factor rpfb"/>
    <property type="match status" value="1"/>
</dbReference>
<dbReference type="Pfam" id="PF06725">
    <property type="entry name" value="3D"/>
    <property type="match status" value="1"/>
</dbReference>
<feature type="region of interest" description="Disordered" evidence="2">
    <location>
        <begin position="232"/>
        <end position="275"/>
    </location>
</feature>
<dbReference type="Gene3D" id="2.40.40.10">
    <property type="entry name" value="RlpA-like domain"/>
    <property type="match status" value="1"/>
</dbReference>
<feature type="compositionally biased region" description="Low complexity" evidence="2">
    <location>
        <begin position="241"/>
        <end position="269"/>
    </location>
</feature>
<feature type="domain" description="G5" evidence="3">
    <location>
        <begin position="146"/>
        <end position="226"/>
    </location>
</feature>
<keyword evidence="5" id="KW-1185">Reference proteome</keyword>
<dbReference type="SMART" id="SM01208">
    <property type="entry name" value="G5"/>
    <property type="match status" value="1"/>
</dbReference>
<dbReference type="RefSeq" id="WP_349134410.1">
    <property type="nucleotide sequence ID" value="NZ_JBBMFF010000028.1"/>
</dbReference>
<evidence type="ECO:0000259" key="3">
    <source>
        <dbReference type="PROSITE" id="PS51109"/>
    </source>
</evidence>
<keyword evidence="1" id="KW-0732">Signal</keyword>
<dbReference type="Proteomes" id="UP001491552">
    <property type="component" value="Unassembled WGS sequence"/>
</dbReference>
<dbReference type="Pfam" id="PF07501">
    <property type="entry name" value="G5"/>
    <property type="match status" value="1"/>
</dbReference>
<evidence type="ECO:0000313" key="4">
    <source>
        <dbReference type="EMBL" id="MEQ2509693.1"/>
    </source>
</evidence>
<name>A0ABV1G2Q4_9FIRM</name>
<organism evidence="4 5">
    <name type="scientific">Faecousia intestinalis</name>
    <dbReference type="NCBI Taxonomy" id="3133167"/>
    <lineage>
        <taxon>Bacteria</taxon>
        <taxon>Bacillati</taxon>
        <taxon>Bacillota</taxon>
        <taxon>Clostridia</taxon>
        <taxon>Eubacteriales</taxon>
        <taxon>Oscillospiraceae</taxon>
        <taxon>Faecousia</taxon>
    </lineage>
</organism>
<dbReference type="InterPro" id="IPR036908">
    <property type="entry name" value="RlpA-like_sf"/>
</dbReference>
<sequence>MQRSTQHPRRRAWLRRLIVIAVLAAAVGALLSQTVFAQTSYIITDGDRVTVHRSYSSDPYEVLTEAGIELEEEDTYETGYADGMNQITVRRMQMVTVINRGAQSVIGTYGETTGSLLARMGITPGTGDTLSCSSETQTYDGMTIELVHTETRIEEEDTTVPYPVNYYEDPDLEPDAEIVLVAGQNGLTHVKSEVTYRNGKEVSRVIVQETVQTKPVTQLVIRGVDRTIMEQPADPEPAEQAAPAASSGTASGSSSSGSSSSGGSRYDGSAETDGNVIMTSSGESYTYVDVMTCSATAYTCEGYVGHTYSGTLARVGAIAVDPTVIPLGTKMYVVSNDGQYVYGYCVAEDIGGGIKGNKIDLYFDTYAECWDFGVRMCTVYILG</sequence>
<accession>A0ABV1G2Q4</accession>
<dbReference type="InterPro" id="IPR006311">
    <property type="entry name" value="TAT_signal"/>
</dbReference>
<dbReference type="InterPro" id="IPR059180">
    <property type="entry name" value="3D_YorM"/>
</dbReference>